<dbReference type="SUPFAM" id="SSF49313">
    <property type="entry name" value="Cadherin-like"/>
    <property type="match status" value="6"/>
</dbReference>
<keyword evidence="4 8" id="KW-0106">Calcium</keyword>
<feature type="domain" description="Cadherin" evidence="10">
    <location>
        <begin position="1701"/>
        <end position="1800"/>
    </location>
</feature>
<dbReference type="InterPro" id="IPR020894">
    <property type="entry name" value="Cadherin_CS"/>
</dbReference>
<feature type="domain" description="Cadherin" evidence="10">
    <location>
        <begin position="1154"/>
        <end position="1260"/>
    </location>
</feature>
<dbReference type="GO" id="GO:0005911">
    <property type="term" value="C:cell-cell junction"/>
    <property type="evidence" value="ECO:0007669"/>
    <property type="project" value="TreeGrafter"/>
</dbReference>
<dbReference type="OrthoDB" id="6252479at2759"/>
<dbReference type="PANTHER" id="PTHR24025">
    <property type="entry name" value="DESMOGLEIN FAMILY MEMBER"/>
    <property type="match status" value="1"/>
</dbReference>
<accession>A0A3P6T8Z3</accession>
<evidence type="ECO:0000256" key="1">
    <source>
        <dbReference type="ARBA" id="ARBA00004370"/>
    </source>
</evidence>
<dbReference type="GO" id="GO:0005886">
    <property type="term" value="C:plasma membrane"/>
    <property type="evidence" value="ECO:0007669"/>
    <property type="project" value="InterPro"/>
</dbReference>
<evidence type="ECO:0000256" key="6">
    <source>
        <dbReference type="ARBA" id="ARBA00022989"/>
    </source>
</evidence>
<dbReference type="SMART" id="SM00112">
    <property type="entry name" value="CA"/>
    <property type="match status" value="4"/>
</dbReference>
<feature type="domain" description="Cadherin" evidence="10">
    <location>
        <begin position="1585"/>
        <end position="1688"/>
    </location>
</feature>
<dbReference type="FunFam" id="2.60.40.60:FF:000021">
    <property type="entry name" value="FAT atypical cadherin 1"/>
    <property type="match status" value="1"/>
</dbReference>
<dbReference type="Gene3D" id="2.60.40.60">
    <property type="entry name" value="Cadherins"/>
    <property type="match status" value="5"/>
</dbReference>
<proteinExistence type="predicted"/>
<dbReference type="CDD" id="cd11304">
    <property type="entry name" value="Cadherin_repeat"/>
    <property type="match status" value="4"/>
</dbReference>
<dbReference type="Pfam" id="PF00028">
    <property type="entry name" value="Cadherin"/>
    <property type="match status" value="2"/>
</dbReference>
<dbReference type="GO" id="GO:0005509">
    <property type="term" value="F:calcium ion binding"/>
    <property type="evidence" value="ECO:0007669"/>
    <property type="project" value="UniProtKB-UniRule"/>
</dbReference>
<protein>
    <recommendedName>
        <fullName evidence="10">Cadherin domain-containing protein</fullName>
    </recommendedName>
</protein>
<dbReference type="Proteomes" id="UP000277928">
    <property type="component" value="Unassembled WGS sequence"/>
</dbReference>
<evidence type="ECO:0000313" key="12">
    <source>
        <dbReference type="Proteomes" id="UP000277928"/>
    </source>
</evidence>
<dbReference type="PRINTS" id="PR00205">
    <property type="entry name" value="CADHERIN"/>
</dbReference>
<reference evidence="11 12" key="1">
    <citation type="submission" date="2018-08" db="EMBL/GenBank/DDBJ databases">
        <authorList>
            <person name="Laetsch R D."/>
            <person name="Stevens L."/>
            <person name="Kumar S."/>
            <person name="Blaxter L. M."/>
        </authorList>
    </citation>
    <scope>NUCLEOTIDE SEQUENCE [LARGE SCALE GENOMIC DNA]</scope>
</reference>
<gene>
    <name evidence="11" type="ORF">NLS_LOCUS6726</name>
</gene>
<dbReference type="GO" id="GO:0007156">
    <property type="term" value="P:homophilic cell adhesion via plasma membrane adhesion molecules"/>
    <property type="evidence" value="ECO:0007669"/>
    <property type="project" value="InterPro"/>
</dbReference>
<dbReference type="PROSITE" id="PS50268">
    <property type="entry name" value="CADHERIN_2"/>
    <property type="match status" value="4"/>
</dbReference>
<dbReference type="EMBL" id="UYRX01000621">
    <property type="protein sequence ID" value="VDK84606.1"/>
    <property type="molecule type" value="Genomic_DNA"/>
</dbReference>
<dbReference type="OMA" id="QWFYLGE"/>
<keyword evidence="2" id="KW-0812">Transmembrane</keyword>
<evidence type="ECO:0000256" key="7">
    <source>
        <dbReference type="ARBA" id="ARBA00023136"/>
    </source>
</evidence>
<evidence type="ECO:0000256" key="9">
    <source>
        <dbReference type="SAM" id="MobiDB-lite"/>
    </source>
</evidence>
<keyword evidence="7" id="KW-0472">Membrane</keyword>
<dbReference type="InterPro" id="IPR050971">
    <property type="entry name" value="Cadherin-domain_protein"/>
</dbReference>
<evidence type="ECO:0000256" key="5">
    <source>
        <dbReference type="ARBA" id="ARBA00022889"/>
    </source>
</evidence>
<feature type="region of interest" description="Disordered" evidence="9">
    <location>
        <begin position="229"/>
        <end position="248"/>
    </location>
</feature>
<dbReference type="PROSITE" id="PS00232">
    <property type="entry name" value="CADHERIN_1"/>
    <property type="match status" value="2"/>
</dbReference>
<evidence type="ECO:0000256" key="2">
    <source>
        <dbReference type="ARBA" id="ARBA00022692"/>
    </source>
</evidence>
<name>A0A3P6T8Z3_LITSI</name>
<evidence type="ECO:0000256" key="8">
    <source>
        <dbReference type="PROSITE-ProRule" id="PRU00043"/>
    </source>
</evidence>
<evidence type="ECO:0000256" key="4">
    <source>
        <dbReference type="ARBA" id="ARBA00022837"/>
    </source>
</evidence>
<evidence type="ECO:0000313" key="11">
    <source>
        <dbReference type="EMBL" id="VDK84606.1"/>
    </source>
</evidence>
<sequence>MARTMEDAPFECVIDIKRTEFIVVKFLADSTSNKQFIGNCFGTFTLPEICDVEIRLHLMMLIWLCISFVPKICGQTIFKKTGQNEILDVSFENLIVGADPSSFSNSDPENTSRFGMIRNEPDDGVLGNLKKSDGINNQVVFGKQSFESNMMPVPLSEKMAKNLAPPVLNESLVIAAGKTTGEMVQEFKDEKTKSVNAGISRLNNNIQNVADEEVVEKLVRDSNLSERHNENSLDFPTLGAPISNPKKTDDPTLNTLDYTTVNLPNASIIWSNPQVFIQPVHITKFHSGHEILSVNAHEQFNSSIEFMCTLPAVVFCVTDLLSNDNYRLRIVYTGNTSITNFNLPLIIRTRSRGKNSYTSWNTSIQFIADDKIQLEVPSITTEQSTGYKAEAVTDEFHMQSNVTTSEKQLVSLRNGFTIHHEKATKAPPTFIFTPHFEHNNYVIYVPEGKNKDSMIVAVVYFLTYSGDVEVKFLIQSEPLQWFYLGEVEKETNANRLIVALNLMLHGGTDIDFRKTNNGHYKFQIKAIQGSFETATDVNVEVLTFATKGTSYSSAIPTTSETLLMAKFTTNTAAARGSWSSTTRQTRPAASTWEEADQTFAKKLASAREVGTTKFAVKFHDQFSSVTTPRSIQYVEELLSFPEGHAHENFAETLQSTVYDNEATTNTVESTTEKVAATPVTEIAKHQLQSAFRANPSSINVPLFGEPSVQLSRKASGNWQNFSLKGILNKKQGTDGFQPLQEHEINSDSVTTSPERGTSTTAEIRRNALTTEAGMNSKNNEFDENNDNFSSHNQEELPIDNKLATTVVSSVQNTNSLFPNIPVEDGKSLQDKFNTPFISTTTPVSNIGNMHWSFQNSSDESFEDFAPKFKTNMDKLSNNATATESTNLRTEESSTSKGIDSNVFSYTDDLITSAWDSHYTSSYTGGVTWKNNKNNIDTIVTLRDTAKTTEIDRESADPAIQSPLVSLTENMHAKDYKMNESLDELQQADSNRKISAVLFHPKTVSIEAEAKGEQSGDNSVKNGFKMNKMQSREIMIDVKLKTIEGGKYVLPNEFRDSDILPDLDIVVTASNIDPYDAILISINSSALEVIPPRMQPGKTVFLAVRDAEKLDRDLLDGSLFVKVTASQQTRPSVTSSKVVNIVIDESLTNKAPSFLLPEYDFHVNEGSVTGQKVGQIDAEFTNRGGHGIITYELIGPGSELFAVNGGGTVSVACPSVQPCLDREQTIAYHLLAVFTDRNGLKSVPAIVKIFIDDRNDNGPILETSQNEITVSNGRLTKPFVLKVKDNDVAPHNAHEISVDGTASSFISLEKIRDNIYYGRLWSLPAAGIYQLIITARDSDVNIPEQRITVNTRVLNTVTKAHFKRSKYETTANTEALFKGNSILQPEVENAPPNALRFILSRNDPGWLSVDQYSGTVIVGNVPRTGIVSGQYSTSIAAVNRTDGMLITECVLVLNVSNDNHMRKLFTKKLIIRTLRRDSTVSRQTVEILSEHNEASVTIMRESISAVDEQLHHAYIDKNAISVSNNMIIMDMEQLQQTRMLQFNLSAKEDASDSAKVILFLSSEPVEMAHERKRQARPRFSHPWRSGMNIILIKLAENSPEGYTIISLSAYNPMNGTKIMDLRLSGEMAQHFAVDGRSGDVQVVTPFDFEAMEPESHVFDLLLIAGEEPYETAAVLRVEIIDVDDNPPKIAKLGDYNLDNLMIAENSRPGTVLFEVQISDPDYMYGKRGAYNYTLSGNGAANFQIKKMNDTVAVIVSPTADLDREKVDEMVILLKVSDDGGNSDSVVAFVTLIDVNDNVPAFIHNEYKVEAVENWPEAMVLTCVHAKDKDKGRNADIRYSLSPTNEYFEIDPISGWIRARKALVGLARAYPYDFSVLASDQGIPSLSSSATVSIHVLESTSLSQAGGNKGIHIVSPSVHFTLQLNENTPANYRIYSVRAKIGGFNEQFGREIKYSITPVDNETDGGWFTMDTSSGDLLTLRKLDHEVQPAITCRKSGK</sequence>
<comment type="subcellular location">
    <subcellularLocation>
        <location evidence="1">Membrane</location>
    </subcellularLocation>
</comment>
<dbReference type="PANTHER" id="PTHR24025:SF23">
    <property type="entry name" value="NEURAL-CADHERIN"/>
    <property type="match status" value="1"/>
</dbReference>
<feature type="region of interest" description="Disordered" evidence="9">
    <location>
        <begin position="732"/>
        <end position="793"/>
    </location>
</feature>
<feature type="compositionally biased region" description="Polar residues" evidence="9">
    <location>
        <begin position="746"/>
        <end position="777"/>
    </location>
</feature>
<keyword evidence="12" id="KW-1185">Reference proteome</keyword>
<dbReference type="STRING" id="42156.A0A3P6T8Z3"/>
<keyword evidence="3" id="KW-0677">Repeat</keyword>
<keyword evidence="6" id="KW-1133">Transmembrane helix</keyword>
<organism evidence="11 12">
    <name type="scientific">Litomosoides sigmodontis</name>
    <name type="common">Filarial nematode worm</name>
    <dbReference type="NCBI Taxonomy" id="42156"/>
    <lineage>
        <taxon>Eukaryota</taxon>
        <taxon>Metazoa</taxon>
        <taxon>Ecdysozoa</taxon>
        <taxon>Nematoda</taxon>
        <taxon>Chromadorea</taxon>
        <taxon>Rhabditida</taxon>
        <taxon>Spirurina</taxon>
        <taxon>Spiruromorpha</taxon>
        <taxon>Filarioidea</taxon>
        <taxon>Onchocercidae</taxon>
        <taxon>Litomosoides</taxon>
    </lineage>
</organism>
<evidence type="ECO:0000259" key="10">
    <source>
        <dbReference type="PROSITE" id="PS50268"/>
    </source>
</evidence>
<dbReference type="InterPro" id="IPR015919">
    <property type="entry name" value="Cadherin-like_sf"/>
</dbReference>
<feature type="domain" description="Cadherin" evidence="10">
    <location>
        <begin position="1801"/>
        <end position="1916"/>
    </location>
</feature>
<keyword evidence="5" id="KW-0130">Cell adhesion</keyword>
<dbReference type="InterPro" id="IPR002126">
    <property type="entry name" value="Cadherin-like_dom"/>
</dbReference>
<evidence type="ECO:0000256" key="3">
    <source>
        <dbReference type="ARBA" id="ARBA00022737"/>
    </source>
</evidence>